<dbReference type="GeneID" id="7823433"/>
<name>Q23C28_TETTS</name>
<dbReference type="PANTHER" id="PTHR15332:SF175">
    <property type="entry name" value="PROPROTEIN CONVERTASE SUBTILISIN_KEXIN TYPE 5-LIKE"/>
    <property type="match status" value="1"/>
</dbReference>
<dbReference type="AlphaFoldDB" id="Q23C28"/>
<dbReference type="HOGENOM" id="CLU_011136_1_0_1"/>
<dbReference type="GO" id="GO:0007155">
    <property type="term" value="P:cell adhesion"/>
    <property type="evidence" value="ECO:0007669"/>
    <property type="project" value="InterPro"/>
</dbReference>
<proteinExistence type="predicted"/>
<organism evidence="2 3">
    <name type="scientific">Tetrahymena thermophila (strain SB210)</name>
    <dbReference type="NCBI Taxonomy" id="312017"/>
    <lineage>
        <taxon>Eukaryota</taxon>
        <taxon>Sar</taxon>
        <taxon>Alveolata</taxon>
        <taxon>Ciliophora</taxon>
        <taxon>Intramacronucleata</taxon>
        <taxon>Oligohymenophorea</taxon>
        <taxon>Hymenostomatida</taxon>
        <taxon>Tetrahymenina</taxon>
        <taxon>Tetrahymenidae</taxon>
        <taxon>Tetrahymena</taxon>
    </lineage>
</organism>
<feature type="domain" description="H-type lectin" evidence="1">
    <location>
        <begin position="17"/>
        <end position="82"/>
    </location>
</feature>
<dbReference type="SUPFAM" id="SSF141086">
    <property type="entry name" value="Agglutinin HPA-like"/>
    <property type="match status" value="1"/>
</dbReference>
<evidence type="ECO:0000259" key="1">
    <source>
        <dbReference type="Pfam" id="PF09458"/>
    </source>
</evidence>
<gene>
    <name evidence="2" type="ORF">TTHERM_00224550</name>
</gene>
<dbReference type="PANTHER" id="PTHR15332">
    <property type="entry name" value="PROPROTEIN CONVERTASE SUBTILISIN_KEXIN TYPE 5-LIKE"/>
    <property type="match status" value="1"/>
</dbReference>
<dbReference type="OrthoDB" id="286906at2759"/>
<dbReference type="SMART" id="SM00261">
    <property type="entry name" value="FU"/>
    <property type="match status" value="8"/>
</dbReference>
<dbReference type="EMBL" id="GG662718">
    <property type="protein sequence ID" value="EAR93940.2"/>
    <property type="molecule type" value="Genomic_DNA"/>
</dbReference>
<sequence length="829" mass="94665">MYVQMLKDTLSQGDSITKTFSFPKPFQNIPKAILNIQSYHTNINFSQSFKLFIQNITLTSITIKLQSLDTTIYELKIGILAVDYPFVDVFNNTLTQKQIAVHKVENKIQSYVTFFTSFQASSCVFLEFNLDSSQKDDYSIEVKASEFNCLNSLDYNLLIIYYNSTNFPDMKFYYYQHTAFSDNINSNTLVKTNLTSPDTGFYGIKDMKIGSLLSFGIFFNPKDENQPIQNGNYDFFTDKKKYIIYNANSQVFDLIKLECPSGQYLYKESCILQPKNGIYCQNNPNVCFDCDSKCVACEKSATNCLKCVSPLYFYQNKCFNDIQTGTYCDESNICHTCNLLACSSCVGNADFCTTCINGYHFYNNSCTQNQPNQTYCKFNTTLNYYECFPCDKKCNKCSGPLQNQCSECVDYMYFYQQSCTPEQPNQTVCTNYICQQCFNLCKSCFGVNQNQCVSCISNYQLNPNTNQCEISICQDGYYPDKLLNSCQKCKKGCDKCIQFSVCTECSTIANSQGVVQTYILDEKLQVCILNCLEGQYLDFQTNECSACDKSCLTCNGKTNQNCLSCINGARINSQGICQCQKENEGFSDDFKYCIQCQIKNCNKCFYSNSCESCSELASLNPEKNQCICEDGYFYSDSYKKCIKCIQSSCLTCLSDGITCTKCQSGFLKTEQSICTYCNNYKYSSDGKSCDSKCPSLCEVILIQFLINYVTIHARHVQAQLNMIVYSALLQLVIIIIKKESVNVFQDIQNQVNKTAVRLNKFNHLSKIWLIIQTKFFALSNQGLFFQILVHPQPTLIKYSNFQETIFFPNLFLIKLTKTKNNKVKMTRVK</sequence>
<keyword evidence="3" id="KW-1185">Reference proteome</keyword>
<dbReference type="InterPro" id="IPR006212">
    <property type="entry name" value="Furin_repeat"/>
</dbReference>
<dbReference type="InterPro" id="IPR019019">
    <property type="entry name" value="H-type_lectin_domain"/>
</dbReference>
<dbReference type="RefSeq" id="XP_001014185.2">
    <property type="nucleotide sequence ID" value="XM_001014185.2"/>
</dbReference>
<evidence type="ECO:0000313" key="3">
    <source>
        <dbReference type="Proteomes" id="UP000009168"/>
    </source>
</evidence>
<accession>Q23C28</accession>
<reference evidence="3" key="1">
    <citation type="journal article" date="2006" name="PLoS Biol.">
        <title>Macronuclear genome sequence of the ciliate Tetrahymena thermophila, a model eukaryote.</title>
        <authorList>
            <person name="Eisen J.A."/>
            <person name="Coyne R.S."/>
            <person name="Wu M."/>
            <person name="Wu D."/>
            <person name="Thiagarajan M."/>
            <person name="Wortman J.R."/>
            <person name="Badger J.H."/>
            <person name="Ren Q."/>
            <person name="Amedeo P."/>
            <person name="Jones K.M."/>
            <person name="Tallon L.J."/>
            <person name="Delcher A.L."/>
            <person name="Salzberg S.L."/>
            <person name="Silva J.C."/>
            <person name="Haas B.J."/>
            <person name="Majoros W.H."/>
            <person name="Farzad M."/>
            <person name="Carlton J.M."/>
            <person name="Smith R.K. Jr."/>
            <person name="Garg J."/>
            <person name="Pearlman R.E."/>
            <person name="Karrer K.M."/>
            <person name="Sun L."/>
            <person name="Manning G."/>
            <person name="Elde N.C."/>
            <person name="Turkewitz A.P."/>
            <person name="Asai D.J."/>
            <person name="Wilkes D.E."/>
            <person name="Wang Y."/>
            <person name="Cai H."/>
            <person name="Collins K."/>
            <person name="Stewart B.A."/>
            <person name="Lee S.R."/>
            <person name="Wilamowska K."/>
            <person name="Weinberg Z."/>
            <person name="Ruzzo W.L."/>
            <person name="Wloga D."/>
            <person name="Gaertig J."/>
            <person name="Frankel J."/>
            <person name="Tsao C.-C."/>
            <person name="Gorovsky M.A."/>
            <person name="Keeling P.J."/>
            <person name="Waller R.F."/>
            <person name="Patron N.J."/>
            <person name="Cherry J.M."/>
            <person name="Stover N.A."/>
            <person name="Krieger C.J."/>
            <person name="del Toro C."/>
            <person name="Ryder H.F."/>
            <person name="Williamson S.C."/>
            <person name="Barbeau R.A."/>
            <person name="Hamilton E.P."/>
            <person name="Orias E."/>
        </authorList>
    </citation>
    <scope>NUCLEOTIDE SEQUENCE [LARGE SCALE GENOMIC DNA]</scope>
    <source>
        <strain evidence="3">SB210</strain>
    </source>
</reference>
<dbReference type="KEGG" id="tet:TTHERM_00224550"/>
<dbReference type="InterPro" id="IPR037221">
    <property type="entry name" value="H-type_lectin_dom_sf"/>
</dbReference>
<dbReference type="InParanoid" id="Q23C28"/>
<dbReference type="SUPFAM" id="SSF57184">
    <property type="entry name" value="Growth factor receptor domain"/>
    <property type="match status" value="4"/>
</dbReference>
<dbReference type="Pfam" id="PF09458">
    <property type="entry name" value="H_lectin"/>
    <property type="match status" value="1"/>
</dbReference>
<dbReference type="eggNOG" id="KOG3525">
    <property type="taxonomic scope" value="Eukaryota"/>
</dbReference>
<dbReference type="Gene3D" id="2.60.40.2080">
    <property type="match status" value="1"/>
</dbReference>
<dbReference type="Gene3D" id="2.10.220.10">
    <property type="entry name" value="Hormone Receptor, Insulin-like Growth Factor Receptor 1, Chain A, domain 2"/>
    <property type="match status" value="4"/>
</dbReference>
<dbReference type="GO" id="GO:0030246">
    <property type="term" value="F:carbohydrate binding"/>
    <property type="evidence" value="ECO:0007669"/>
    <property type="project" value="InterPro"/>
</dbReference>
<protein>
    <submittedName>
        <fullName evidence="2">H-type lectin domain protein</fullName>
    </submittedName>
</protein>
<dbReference type="InterPro" id="IPR009030">
    <property type="entry name" value="Growth_fac_rcpt_cys_sf"/>
</dbReference>
<dbReference type="CDD" id="cd00064">
    <property type="entry name" value="FU"/>
    <property type="match status" value="1"/>
</dbReference>
<evidence type="ECO:0000313" key="2">
    <source>
        <dbReference type="EMBL" id="EAR93940.2"/>
    </source>
</evidence>
<dbReference type="Proteomes" id="UP000009168">
    <property type="component" value="Unassembled WGS sequence"/>
</dbReference>